<evidence type="ECO:0000256" key="2">
    <source>
        <dbReference type="ARBA" id="ARBA00022741"/>
    </source>
</evidence>
<dbReference type="AlphaFoldDB" id="A0AAD4PZG7"/>
<dbReference type="GO" id="GO:0005524">
    <property type="term" value="F:ATP binding"/>
    <property type="evidence" value="ECO:0007669"/>
    <property type="project" value="UniProtKB-KW"/>
</dbReference>
<dbReference type="EMBL" id="JAJTJA010000008">
    <property type="protein sequence ID" value="KAH8695669.1"/>
    <property type="molecule type" value="Genomic_DNA"/>
</dbReference>
<feature type="non-terminal residue" evidence="5">
    <location>
        <position position="1"/>
    </location>
</feature>
<comment type="caution">
    <text evidence="5">The sequence shown here is derived from an EMBL/GenBank/DDBJ whole genome shotgun (WGS) entry which is preliminary data.</text>
</comment>
<dbReference type="PANTHER" id="PTHR45832:SF22">
    <property type="entry name" value="SERINE_THREONINE-PROTEIN KINASE SAMKA-RELATED"/>
    <property type="match status" value="1"/>
</dbReference>
<organism evidence="5 6">
    <name type="scientific">Talaromyces proteolyticus</name>
    <dbReference type="NCBI Taxonomy" id="1131652"/>
    <lineage>
        <taxon>Eukaryota</taxon>
        <taxon>Fungi</taxon>
        <taxon>Dikarya</taxon>
        <taxon>Ascomycota</taxon>
        <taxon>Pezizomycotina</taxon>
        <taxon>Eurotiomycetes</taxon>
        <taxon>Eurotiomycetidae</taxon>
        <taxon>Eurotiales</taxon>
        <taxon>Trichocomaceae</taxon>
        <taxon>Talaromyces</taxon>
        <taxon>Talaromyces sect. Bacilispori</taxon>
    </lineage>
</organism>
<dbReference type="Proteomes" id="UP001201262">
    <property type="component" value="Unassembled WGS sequence"/>
</dbReference>
<name>A0AAD4PZG7_9EURO</name>
<keyword evidence="3" id="KW-0067">ATP-binding</keyword>
<evidence type="ECO:0000256" key="1">
    <source>
        <dbReference type="ARBA" id="ARBA00008874"/>
    </source>
</evidence>
<dbReference type="Pfam" id="PF00069">
    <property type="entry name" value="Pkinase"/>
    <property type="match status" value="1"/>
</dbReference>
<dbReference type="PANTHER" id="PTHR45832">
    <property type="entry name" value="SERINE/THREONINE-PROTEIN KINASE SAMKA-RELATED-RELATED"/>
    <property type="match status" value="1"/>
</dbReference>
<protein>
    <recommendedName>
        <fullName evidence="4">Protein kinase domain-containing protein</fullName>
    </recommendedName>
</protein>
<evidence type="ECO:0000313" key="5">
    <source>
        <dbReference type="EMBL" id="KAH8695669.1"/>
    </source>
</evidence>
<dbReference type="GO" id="GO:0004672">
    <property type="term" value="F:protein kinase activity"/>
    <property type="evidence" value="ECO:0007669"/>
    <property type="project" value="InterPro"/>
</dbReference>
<sequence length="242" mass="26811">LKARDRSPWDTYEKEFTCDLAGEAAIVFHRSEPSGTLALRQYPGDIGTKMLHFFSQLQHENILSAEECFNTEGSVYALCEDLPITLEDVVACDAFLNEARLAAILKQVLDGVSYLMTEGFEHGSLKCSNILMGLDGTVKIGCLEAIHRRNDSQVQTLEALRAMTVELMEKRPVHDSVTGVNDLTRWPLGSDAVEFLAATTSADSIDHLREKPLIVKHRDSKGTLMGLARLAIATTTTYYSYP</sequence>
<dbReference type="InterPro" id="IPR011009">
    <property type="entry name" value="Kinase-like_dom_sf"/>
</dbReference>
<comment type="similarity">
    <text evidence="1">Belongs to the protein kinase superfamily. STE Ser/Thr protein kinase family. STE20 subfamily.</text>
</comment>
<evidence type="ECO:0000259" key="4">
    <source>
        <dbReference type="PROSITE" id="PS50011"/>
    </source>
</evidence>
<dbReference type="Gene3D" id="1.10.510.10">
    <property type="entry name" value="Transferase(Phosphotransferase) domain 1"/>
    <property type="match status" value="1"/>
</dbReference>
<dbReference type="GeneID" id="70240390"/>
<feature type="domain" description="Protein kinase" evidence="4">
    <location>
        <begin position="1"/>
        <end position="242"/>
    </location>
</feature>
<dbReference type="InterPro" id="IPR051931">
    <property type="entry name" value="PAK3-like"/>
</dbReference>
<dbReference type="InterPro" id="IPR000719">
    <property type="entry name" value="Prot_kinase_dom"/>
</dbReference>
<gene>
    <name evidence="5" type="ORF">BGW36DRAFT_264057</name>
</gene>
<reference evidence="5" key="1">
    <citation type="submission" date="2021-12" db="EMBL/GenBank/DDBJ databases">
        <title>Convergent genome expansion in fungi linked to evolution of root-endophyte symbiosis.</title>
        <authorList>
            <consortium name="DOE Joint Genome Institute"/>
            <person name="Ke Y.-H."/>
            <person name="Bonito G."/>
            <person name="Liao H.-L."/>
            <person name="Looney B."/>
            <person name="Rojas-Flechas A."/>
            <person name="Nash J."/>
            <person name="Hameed K."/>
            <person name="Schadt C."/>
            <person name="Martin F."/>
            <person name="Crous P.W."/>
            <person name="Miettinen O."/>
            <person name="Magnuson J.K."/>
            <person name="Labbe J."/>
            <person name="Jacobson D."/>
            <person name="Doktycz M.J."/>
            <person name="Veneault-Fourrey C."/>
            <person name="Kuo A."/>
            <person name="Mondo S."/>
            <person name="Calhoun S."/>
            <person name="Riley R."/>
            <person name="Ohm R."/>
            <person name="LaButti K."/>
            <person name="Andreopoulos B."/>
            <person name="Pangilinan J."/>
            <person name="Nolan M."/>
            <person name="Tritt A."/>
            <person name="Clum A."/>
            <person name="Lipzen A."/>
            <person name="Daum C."/>
            <person name="Barry K."/>
            <person name="Grigoriev I.V."/>
            <person name="Vilgalys R."/>
        </authorList>
    </citation>
    <scope>NUCLEOTIDE SEQUENCE</scope>
    <source>
        <strain evidence="5">PMI_201</strain>
    </source>
</reference>
<keyword evidence="6" id="KW-1185">Reference proteome</keyword>
<proteinExistence type="inferred from homology"/>
<feature type="non-terminal residue" evidence="5">
    <location>
        <position position="242"/>
    </location>
</feature>
<keyword evidence="2" id="KW-0547">Nucleotide-binding</keyword>
<dbReference type="PROSITE" id="PS50011">
    <property type="entry name" value="PROTEIN_KINASE_DOM"/>
    <property type="match status" value="1"/>
</dbReference>
<dbReference type="SUPFAM" id="SSF56112">
    <property type="entry name" value="Protein kinase-like (PK-like)"/>
    <property type="match status" value="1"/>
</dbReference>
<evidence type="ECO:0000313" key="6">
    <source>
        <dbReference type="Proteomes" id="UP001201262"/>
    </source>
</evidence>
<accession>A0AAD4PZG7</accession>
<evidence type="ECO:0000256" key="3">
    <source>
        <dbReference type="ARBA" id="ARBA00022840"/>
    </source>
</evidence>
<dbReference type="RefSeq" id="XP_046070811.1">
    <property type="nucleotide sequence ID" value="XM_046210103.1"/>
</dbReference>